<dbReference type="NCBIfam" id="NF041024">
    <property type="entry name" value="acVLRF1_NCBI"/>
    <property type="match status" value="1"/>
</dbReference>
<keyword evidence="3" id="KW-1185">Reference proteome</keyword>
<name>E3J8N1_PSEI1</name>
<accession>E3J8N1</accession>
<gene>
    <name evidence="2" type="ordered locus">FraEuI1c_0388</name>
</gene>
<evidence type="ECO:0000313" key="3">
    <source>
        <dbReference type="Proteomes" id="UP000002484"/>
    </source>
</evidence>
<evidence type="ECO:0000313" key="2">
    <source>
        <dbReference type="EMBL" id="ADP78474.1"/>
    </source>
</evidence>
<dbReference type="InterPro" id="IPR040783">
    <property type="entry name" value="VLRF1"/>
</dbReference>
<sequence>MAVSPGLPAAGGGRWVNVAPERVAGWLDRFAERHGSLTWTISPVTIVATAADGAVADCQVPLPPLAVEPGTAPGAALAAHAGVERRVGVLLVRLGGYAAGVFEGDRLVASKVGSRQVHGRSSAGGWSQQRFARRREGQVRVALGAAADTAAGLLLPAVPGLAAMIVGGERRAVGQVLQDPRLAPLRSLVADPFLTVPDPRRRVLEDAPTQFRCVRIRVAESLAAGG</sequence>
<dbReference type="Proteomes" id="UP000002484">
    <property type="component" value="Chromosome"/>
</dbReference>
<dbReference type="SUPFAM" id="SSF53137">
    <property type="entry name" value="Translational machinery components"/>
    <property type="match status" value="1"/>
</dbReference>
<feature type="domain" description="Actinobacteria/chloroflexi VLRF1 release factor" evidence="1">
    <location>
        <begin position="85"/>
        <end position="217"/>
    </location>
</feature>
<dbReference type="eggNOG" id="COG1503">
    <property type="taxonomic scope" value="Bacteria"/>
</dbReference>
<dbReference type="InterPro" id="IPR042226">
    <property type="entry name" value="eFR1_2_sf"/>
</dbReference>
<dbReference type="InParanoid" id="E3J8N1"/>
<dbReference type="EMBL" id="CP002299">
    <property type="protein sequence ID" value="ADP78474.1"/>
    <property type="molecule type" value="Genomic_DNA"/>
</dbReference>
<dbReference type="AlphaFoldDB" id="E3J8N1"/>
<dbReference type="Pfam" id="PF18859">
    <property type="entry name" value="acVLRF1"/>
    <property type="match status" value="1"/>
</dbReference>
<reference evidence="2 3" key="1">
    <citation type="submission" date="2010-10" db="EMBL/GenBank/DDBJ databases">
        <title>Complete sequence of Frankia sp. EuI1c.</title>
        <authorList>
            <consortium name="US DOE Joint Genome Institute"/>
            <person name="Lucas S."/>
            <person name="Copeland A."/>
            <person name="Lapidus A."/>
            <person name="Cheng J.-F."/>
            <person name="Bruce D."/>
            <person name="Goodwin L."/>
            <person name="Pitluck S."/>
            <person name="Chertkov O."/>
            <person name="Detter J.C."/>
            <person name="Han C."/>
            <person name="Tapia R."/>
            <person name="Land M."/>
            <person name="Hauser L."/>
            <person name="Jeffries C."/>
            <person name="Kyrpides N."/>
            <person name="Ivanova N."/>
            <person name="Mikhailova N."/>
            <person name="Beauchemin N."/>
            <person name="Sen A."/>
            <person name="Sur S.A."/>
            <person name="Gtari M."/>
            <person name="Wall L."/>
            <person name="Tisa L."/>
            <person name="Woyke T."/>
        </authorList>
    </citation>
    <scope>NUCLEOTIDE SEQUENCE [LARGE SCALE GENOMIC DNA]</scope>
    <source>
        <strain evidence="3">DSM 45817 / CECT 9037 / EuI1c</strain>
    </source>
</reference>
<organism evidence="2 3">
    <name type="scientific">Pseudofrankia inefficax (strain DSM 45817 / CECT 9037 / DDB 130130 / EuI1c)</name>
    <name type="common">Frankia inefficax</name>
    <dbReference type="NCBI Taxonomy" id="298654"/>
    <lineage>
        <taxon>Bacteria</taxon>
        <taxon>Bacillati</taxon>
        <taxon>Actinomycetota</taxon>
        <taxon>Actinomycetes</taxon>
        <taxon>Frankiales</taxon>
        <taxon>Frankiaceae</taxon>
        <taxon>Pseudofrankia</taxon>
    </lineage>
</organism>
<dbReference type="STRING" id="298654.FraEuI1c_0388"/>
<dbReference type="KEGG" id="fri:FraEuI1c_0388"/>
<protein>
    <recommendedName>
        <fullName evidence="1">Actinobacteria/chloroflexi VLRF1 release factor domain-containing protein</fullName>
    </recommendedName>
</protein>
<dbReference type="Gene3D" id="3.30.420.60">
    <property type="entry name" value="eRF1 domain 2"/>
    <property type="match status" value="1"/>
</dbReference>
<proteinExistence type="predicted"/>
<evidence type="ECO:0000259" key="1">
    <source>
        <dbReference type="Pfam" id="PF18859"/>
    </source>
</evidence>
<dbReference type="HOGENOM" id="CLU_082731_0_0_11"/>